<dbReference type="EMBL" id="LBVV01000010">
    <property type="protein sequence ID" value="KKQ94438.1"/>
    <property type="molecule type" value="Genomic_DNA"/>
</dbReference>
<evidence type="ECO:0000313" key="1">
    <source>
        <dbReference type="EMBL" id="KKQ94438.1"/>
    </source>
</evidence>
<dbReference type="Proteomes" id="UP000034207">
    <property type="component" value="Unassembled WGS sequence"/>
</dbReference>
<comment type="caution">
    <text evidence="1">The sequence shown here is derived from an EMBL/GenBank/DDBJ whole genome shotgun (WGS) entry which is preliminary data.</text>
</comment>
<proteinExistence type="predicted"/>
<reference evidence="1 2" key="1">
    <citation type="journal article" date="2015" name="Nature">
        <title>rRNA introns, odd ribosomes, and small enigmatic genomes across a large radiation of phyla.</title>
        <authorList>
            <person name="Brown C.T."/>
            <person name="Hug L.A."/>
            <person name="Thomas B.C."/>
            <person name="Sharon I."/>
            <person name="Castelle C.J."/>
            <person name="Singh A."/>
            <person name="Wilkins M.J."/>
            <person name="Williams K.H."/>
            <person name="Banfield J.F."/>
        </authorList>
    </citation>
    <scope>NUCLEOTIDE SEQUENCE [LARGE SCALE GENOMIC DNA]</scope>
</reference>
<organism evidence="1 2">
    <name type="scientific">candidate division CPR2 bacterium GW2011_GWC2_39_10</name>
    <dbReference type="NCBI Taxonomy" id="1618345"/>
    <lineage>
        <taxon>Bacteria</taxon>
        <taxon>Bacteria division CPR2</taxon>
    </lineage>
</organism>
<dbReference type="STRING" id="1618345.UT18_C0010G0010"/>
<accession>A0A0G0LRA6</accession>
<protein>
    <submittedName>
        <fullName evidence="1">Uncharacterized protein</fullName>
    </submittedName>
</protein>
<dbReference type="AlphaFoldDB" id="A0A0G0LRA6"/>
<gene>
    <name evidence="1" type="ORF">UT18_C0010G0010</name>
</gene>
<name>A0A0G0LRA6_UNCC2</name>
<sequence length="45" mass="5105">MTNDRPITTLFLIESLDGKIFSGDNDSLDVDRDWKTIDGVKEGLY</sequence>
<evidence type="ECO:0000313" key="2">
    <source>
        <dbReference type="Proteomes" id="UP000034207"/>
    </source>
</evidence>